<evidence type="ECO:0000313" key="3">
    <source>
        <dbReference type="Proteomes" id="UP000247763"/>
    </source>
</evidence>
<organism evidence="2 3">
    <name type="scientific">Phenylobacterium parvum</name>
    <dbReference type="NCBI Taxonomy" id="2201350"/>
    <lineage>
        <taxon>Bacteria</taxon>
        <taxon>Pseudomonadati</taxon>
        <taxon>Pseudomonadota</taxon>
        <taxon>Alphaproteobacteria</taxon>
        <taxon>Caulobacterales</taxon>
        <taxon>Caulobacteraceae</taxon>
        <taxon>Phenylobacterium</taxon>
    </lineage>
</organism>
<accession>A0A2Z3HT70</accession>
<dbReference type="RefSeq" id="WP_110450592.1">
    <property type="nucleotide sequence ID" value="NZ_CP029479.1"/>
</dbReference>
<dbReference type="InterPro" id="IPR010865">
    <property type="entry name" value="DUF1499"/>
</dbReference>
<dbReference type="AlphaFoldDB" id="A0A2Z3HT70"/>
<dbReference type="Proteomes" id="UP000247763">
    <property type="component" value="Chromosome"/>
</dbReference>
<dbReference type="EMBL" id="CP029479">
    <property type="protein sequence ID" value="AWM78025.1"/>
    <property type="molecule type" value="Genomic_DNA"/>
</dbReference>
<keyword evidence="1" id="KW-0472">Membrane</keyword>
<dbReference type="OrthoDB" id="1523552at2"/>
<gene>
    <name evidence="2" type="ORF">HYN04_09835</name>
</gene>
<feature type="transmembrane region" description="Helical" evidence="1">
    <location>
        <begin position="73"/>
        <end position="91"/>
    </location>
</feature>
<protein>
    <submittedName>
        <fullName evidence="2">DUF1499 domain-containing protein</fullName>
    </submittedName>
</protein>
<evidence type="ECO:0000256" key="1">
    <source>
        <dbReference type="SAM" id="Phobius"/>
    </source>
</evidence>
<sequence>MKLKLARASLIVSLLLPLYFMVAALGVKFGLWSWQTGLVKMIIQLGAPLIGLTLLLGLVATVVTLFRKPRTGWRMALAGLLVPVLALVYVGQVQSRSARIPPIHDVSTNITDPPVFSPAVMAARKAAGANPVSAMDAPMGSLPAYQGPGFAALAAKTLGQVGHEAYPAVRPLALSADPARVAAAAEAEAKAQGWTLATSDPAGGVIEATAETFWFGFKDDVAIRIRPGVNGGSVVDVRSTSRVGLSDIGANAVRIEGFLAGLKVRTEAR</sequence>
<dbReference type="Pfam" id="PF07386">
    <property type="entry name" value="DUF1499"/>
    <property type="match status" value="1"/>
</dbReference>
<proteinExistence type="predicted"/>
<evidence type="ECO:0000313" key="2">
    <source>
        <dbReference type="EMBL" id="AWM78025.1"/>
    </source>
</evidence>
<keyword evidence="1" id="KW-1133">Transmembrane helix</keyword>
<dbReference type="KEGG" id="phb:HYN04_09835"/>
<keyword evidence="1" id="KW-0812">Transmembrane</keyword>
<feature type="transmembrane region" description="Helical" evidence="1">
    <location>
        <begin position="42"/>
        <end position="66"/>
    </location>
</feature>
<keyword evidence="3" id="KW-1185">Reference proteome</keyword>
<reference evidence="3" key="1">
    <citation type="submission" date="2018-05" db="EMBL/GenBank/DDBJ databases">
        <title>Genome sequencing of Phenylobacterium sp. HYN0004.</title>
        <authorList>
            <person name="Yi H."/>
            <person name="Baek C."/>
        </authorList>
    </citation>
    <scope>NUCLEOTIDE SEQUENCE [LARGE SCALE GENOMIC DNA]</scope>
    <source>
        <strain evidence="3">HYN0004</strain>
    </source>
</reference>
<name>A0A2Z3HT70_9CAUL</name>